<evidence type="ECO:0000259" key="4">
    <source>
        <dbReference type="PROSITE" id="PS50995"/>
    </source>
</evidence>
<dbReference type="EMBL" id="CAKMMG010000010">
    <property type="protein sequence ID" value="CAH1220279.1"/>
    <property type="molecule type" value="Genomic_DNA"/>
</dbReference>
<proteinExistence type="predicted"/>
<dbReference type="InterPro" id="IPR000835">
    <property type="entry name" value="HTH_MarR-typ"/>
</dbReference>
<feature type="domain" description="HTH marR-type" evidence="4">
    <location>
        <begin position="1"/>
        <end position="134"/>
    </location>
</feature>
<gene>
    <name evidence="5" type="ORF">PAECIP111892_04782</name>
</gene>
<keyword evidence="6" id="KW-1185">Reference proteome</keyword>
<dbReference type="PROSITE" id="PS01117">
    <property type="entry name" value="HTH_MARR_1"/>
    <property type="match status" value="1"/>
</dbReference>
<evidence type="ECO:0000313" key="5">
    <source>
        <dbReference type="EMBL" id="CAH1220279.1"/>
    </source>
</evidence>
<name>A0ABN8GWA4_9BACL</name>
<dbReference type="InterPro" id="IPR036390">
    <property type="entry name" value="WH_DNA-bd_sf"/>
</dbReference>
<evidence type="ECO:0000256" key="1">
    <source>
        <dbReference type="ARBA" id="ARBA00023015"/>
    </source>
</evidence>
<dbReference type="PANTHER" id="PTHR33164">
    <property type="entry name" value="TRANSCRIPTIONAL REGULATOR, MARR FAMILY"/>
    <property type="match status" value="1"/>
</dbReference>
<protein>
    <recommendedName>
        <fullName evidence="4">HTH marR-type domain-containing protein</fullName>
    </recommendedName>
</protein>
<evidence type="ECO:0000256" key="2">
    <source>
        <dbReference type="ARBA" id="ARBA00023125"/>
    </source>
</evidence>
<evidence type="ECO:0000256" key="3">
    <source>
        <dbReference type="ARBA" id="ARBA00023163"/>
    </source>
</evidence>
<dbReference type="SUPFAM" id="SSF46785">
    <property type="entry name" value="Winged helix' DNA-binding domain"/>
    <property type="match status" value="1"/>
</dbReference>
<dbReference type="Pfam" id="PF12802">
    <property type="entry name" value="MarR_2"/>
    <property type="match status" value="1"/>
</dbReference>
<dbReference type="PROSITE" id="PS50995">
    <property type="entry name" value="HTH_MARR_2"/>
    <property type="match status" value="1"/>
</dbReference>
<dbReference type="InterPro" id="IPR039422">
    <property type="entry name" value="MarR/SlyA-like"/>
</dbReference>
<dbReference type="InterPro" id="IPR023187">
    <property type="entry name" value="Tscrpt_reg_MarR-type_CS"/>
</dbReference>
<keyword evidence="3" id="KW-0804">Transcription</keyword>
<keyword evidence="1" id="KW-0805">Transcription regulation</keyword>
<organism evidence="5 6">
    <name type="scientific">Paenibacillus auburnensis</name>
    <dbReference type="NCBI Taxonomy" id="2905649"/>
    <lineage>
        <taxon>Bacteria</taxon>
        <taxon>Bacillati</taxon>
        <taxon>Bacillota</taxon>
        <taxon>Bacilli</taxon>
        <taxon>Bacillales</taxon>
        <taxon>Paenibacillaceae</taxon>
        <taxon>Paenibacillus</taxon>
    </lineage>
</organism>
<dbReference type="SMART" id="SM00347">
    <property type="entry name" value="HTH_MARR"/>
    <property type="match status" value="1"/>
</dbReference>
<sequence>MDEKNLDALNNEMMTLIRRSTLDKKHGGLDRSSYTLLHYLSRHDKAGVKALAEELGLDTSTISRQTAVLESKDYVVRIPDPQDGRSSYFQITEFGTQTLANARRLRLQRYEEIFEDWSPEECQTFRMLLAKLNRKLTE</sequence>
<dbReference type="InterPro" id="IPR036388">
    <property type="entry name" value="WH-like_DNA-bd_sf"/>
</dbReference>
<reference evidence="5" key="1">
    <citation type="submission" date="2022-01" db="EMBL/GenBank/DDBJ databases">
        <authorList>
            <person name="Criscuolo A."/>
        </authorList>
    </citation>
    <scope>NUCLEOTIDE SEQUENCE</scope>
    <source>
        <strain evidence="5">CIP111892</strain>
    </source>
</reference>
<keyword evidence="2" id="KW-0238">DNA-binding</keyword>
<dbReference type="PANTHER" id="PTHR33164:SF57">
    <property type="entry name" value="MARR-FAMILY TRANSCRIPTIONAL REGULATOR"/>
    <property type="match status" value="1"/>
</dbReference>
<evidence type="ECO:0000313" key="6">
    <source>
        <dbReference type="Proteomes" id="UP000838324"/>
    </source>
</evidence>
<dbReference type="PRINTS" id="PR00598">
    <property type="entry name" value="HTHMARR"/>
</dbReference>
<dbReference type="Gene3D" id="1.10.10.10">
    <property type="entry name" value="Winged helix-like DNA-binding domain superfamily/Winged helix DNA-binding domain"/>
    <property type="match status" value="1"/>
</dbReference>
<comment type="caution">
    <text evidence="5">The sequence shown here is derived from an EMBL/GenBank/DDBJ whole genome shotgun (WGS) entry which is preliminary data.</text>
</comment>
<dbReference type="Proteomes" id="UP000838324">
    <property type="component" value="Unassembled WGS sequence"/>
</dbReference>
<accession>A0ABN8GWA4</accession>